<accession>X1UNL1</accession>
<proteinExistence type="predicted"/>
<dbReference type="AlphaFoldDB" id="X1UNL1"/>
<protein>
    <submittedName>
        <fullName evidence="1">Uncharacterized protein</fullName>
    </submittedName>
</protein>
<gene>
    <name evidence="1" type="ORF">S12H4_30937</name>
</gene>
<name>X1UNL1_9ZZZZ</name>
<organism evidence="1">
    <name type="scientific">marine sediment metagenome</name>
    <dbReference type="NCBI Taxonomy" id="412755"/>
    <lineage>
        <taxon>unclassified sequences</taxon>
        <taxon>metagenomes</taxon>
        <taxon>ecological metagenomes</taxon>
    </lineage>
</organism>
<reference evidence="1" key="1">
    <citation type="journal article" date="2014" name="Front. Microbiol.">
        <title>High frequency of phylogenetically diverse reductive dehalogenase-homologous genes in deep subseafloor sedimentary metagenomes.</title>
        <authorList>
            <person name="Kawai M."/>
            <person name="Futagami T."/>
            <person name="Toyoda A."/>
            <person name="Takaki Y."/>
            <person name="Nishi S."/>
            <person name="Hori S."/>
            <person name="Arai W."/>
            <person name="Tsubouchi T."/>
            <person name="Morono Y."/>
            <person name="Uchiyama I."/>
            <person name="Ito T."/>
            <person name="Fujiyama A."/>
            <person name="Inagaki F."/>
            <person name="Takami H."/>
        </authorList>
    </citation>
    <scope>NUCLEOTIDE SEQUENCE</scope>
    <source>
        <strain evidence="1">Expedition CK06-06</strain>
    </source>
</reference>
<feature type="non-terminal residue" evidence="1">
    <location>
        <position position="1"/>
    </location>
</feature>
<comment type="caution">
    <text evidence="1">The sequence shown here is derived from an EMBL/GenBank/DDBJ whole genome shotgun (WGS) entry which is preliminary data.</text>
</comment>
<evidence type="ECO:0000313" key="1">
    <source>
        <dbReference type="EMBL" id="GAI93944.1"/>
    </source>
</evidence>
<dbReference type="EMBL" id="BARW01018012">
    <property type="protein sequence ID" value="GAI93944.1"/>
    <property type="molecule type" value="Genomic_DNA"/>
</dbReference>
<sequence length="48" mass="5159">TEEEAKVVLESLEIGFGFRTADDQALVKVVRLKLIKTVATGGEVTSIP</sequence>